<evidence type="ECO:0000256" key="8">
    <source>
        <dbReference type="SAM" id="MobiDB-lite"/>
    </source>
</evidence>
<keyword evidence="2 7" id="KW-0547">Nucleotide-binding</keyword>
<feature type="binding site" evidence="7">
    <location>
        <position position="293"/>
    </location>
    <ligand>
        <name>ATP</name>
        <dbReference type="ChEBI" id="CHEBI:30616"/>
    </ligand>
</feature>
<organism evidence="10 11">
    <name type="scientific">Thalassiosira oceanica</name>
    <name type="common">Marine diatom</name>
    <dbReference type="NCBI Taxonomy" id="159749"/>
    <lineage>
        <taxon>Eukaryota</taxon>
        <taxon>Sar</taxon>
        <taxon>Stramenopiles</taxon>
        <taxon>Ochrophyta</taxon>
        <taxon>Bacillariophyta</taxon>
        <taxon>Coscinodiscophyceae</taxon>
        <taxon>Thalassiosirophycidae</taxon>
        <taxon>Thalassiosirales</taxon>
        <taxon>Thalassiosiraceae</taxon>
        <taxon>Thalassiosira</taxon>
    </lineage>
</organism>
<dbReference type="InterPro" id="IPR011009">
    <property type="entry name" value="Kinase-like_dom_sf"/>
</dbReference>
<reference evidence="10 11" key="1">
    <citation type="journal article" date="2012" name="Genome Biol.">
        <title>Genome and low-iron response of an oceanic diatom adapted to chronic iron limitation.</title>
        <authorList>
            <person name="Lommer M."/>
            <person name="Specht M."/>
            <person name="Roy A.S."/>
            <person name="Kraemer L."/>
            <person name="Andreson R."/>
            <person name="Gutowska M.A."/>
            <person name="Wolf J."/>
            <person name="Bergner S.V."/>
            <person name="Schilhabel M.B."/>
            <person name="Klostermeier U.C."/>
            <person name="Beiko R.G."/>
            <person name="Rosenstiel P."/>
            <person name="Hippler M."/>
            <person name="Laroche J."/>
        </authorList>
    </citation>
    <scope>NUCLEOTIDE SEQUENCE [LARGE SCALE GENOMIC DNA]</scope>
    <source>
        <strain evidence="10 11">CCMP1005</strain>
    </source>
</reference>
<feature type="domain" description="Protein kinase" evidence="9">
    <location>
        <begin position="264"/>
        <end position="564"/>
    </location>
</feature>
<dbReference type="PROSITE" id="PS50011">
    <property type="entry name" value="PROTEIN_KINASE_DOM"/>
    <property type="match status" value="1"/>
</dbReference>
<keyword evidence="1" id="KW-0808">Transferase</keyword>
<dbReference type="Gene3D" id="3.30.200.20">
    <property type="entry name" value="Phosphorylase Kinase, domain 1"/>
    <property type="match status" value="2"/>
</dbReference>
<dbReference type="PROSITE" id="PS00107">
    <property type="entry name" value="PROTEIN_KINASE_ATP"/>
    <property type="match status" value="1"/>
</dbReference>
<feature type="region of interest" description="Disordered" evidence="8">
    <location>
        <begin position="1"/>
        <end position="143"/>
    </location>
</feature>
<name>K0TQA7_THAOC</name>
<evidence type="ECO:0000256" key="2">
    <source>
        <dbReference type="ARBA" id="ARBA00022741"/>
    </source>
</evidence>
<dbReference type="InterPro" id="IPR000719">
    <property type="entry name" value="Prot_kinase_dom"/>
</dbReference>
<dbReference type="eggNOG" id="KOG0601">
    <property type="taxonomic scope" value="Eukaryota"/>
</dbReference>
<evidence type="ECO:0000313" key="10">
    <source>
        <dbReference type="EMBL" id="EJK75717.1"/>
    </source>
</evidence>
<dbReference type="InterPro" id="IPR008271">
    <property type="entry name" value="Ser/Thr_kinase_AS"/>
</dbReference>
<proteinExistence type="inferred from homology"/>
<dbReference type="GO" id="GO:0004713">
    <property type="term" value="F:protein tyrosine kinase activity"/>
    <property type="evidence" value="ECO:0007669"/>
    <property type="project" value="TreeGrafter"/>
</dbReference>
<feature type="region of interest" description="Disordered" evidence="8">
    <location>
        <begin position="214"/>
        <end position="255"/>
    </location>
</feature>
<evidence type="ECO:0000256" key="1">
    <source>
        <dbReference type="ARBA" id="ARBA00022679"/>
    </source>
</evidence>
<dbReference type="InterPro" id="IPR017441">
    <property type="entry name" value="Protein_kinase_ATP_BS"/>
</dbReference>
<evidence type="ECO:0000259" key="9">
    <source>
        <dbReference type="PROSITE" id="PS50011"/>
    </source>
</evidence>
<comment type="caution">
    <text evidence="10">The sequence shown here is derived from an EMBL/GenBank/DDBJ whole genome shotgun (WGS) entry which is preliminary data.</text>
</comment>
<dbReference type="GO" id="GO:0017148">
    <property type="term" value="P:negative regulation of translation"/>
    <property type="evidence" value="ECO:0007669"/>
    <property type="project" value="UniProtKB-KW"/>
</dbReference>
<evidence type="ECO:0000256" key="6">
    <source>
        <dbReference type="ARBA" id="ARBA00037982"/>
    </source>
</evidence>
<evidence type="ECO:0000313" key="11">
    <source>
        <dbReference type="Proteomes" id="UP000266841"/>
    </source>
</evidence>
<keyword evidence="11" id="KW-1185">Reference proteome</keyword>
<comment type="similarity">
    <text evidence="6">Belongs to the protein kinase superfamily. Ser/Thr protein kinase family. GCN2 subfamily.</text>
</comment>
<feature type="compositionally biased region" description="Polar residues" evidence="8">
    <location>
        <begin position="1"/>
        <end position="28"/>
    </location>
</feature>
<keyword evidence="5" id="KW-0652">Protein synthesis inhibitor</keyword>
<keyword evidence="4 7" id="KW-0067">ATP-binding</keyword>
<dbReference type="PANTHER" id="PTHR11042:SF185">
    <property type="entry name" value="WEE1-LIKE PROTEIN KINASE"/>
    <property type="match status" value="1"/>
</dbReference>
<dbReference type="Pfam" id="PF00069">
    <property type="entry name" value="Pkinase"/>
    <property type="match status" value="1"/>
</dbReference>
<evidence type="ECO:0000256" key="7">
    <source>
        <dbReference type="PROSITE-ProRule" id="PRU10141"/>
    </source>
</evidence>
<feature type="region of interest" description="Disordered" evidence="8">
    <location>
        <begin position="541"/>
        <end position="579"/>
    </location>
</feature>
<evidence type="ECO:0000256" key="4">
    <source>
        <dbReference type="ARBA" id="ARBA00022840"/>
    </source>
</evidence>
<dbReference type="SUPFAM" id="SSF56112">
    <property type="entry name" value="Protein kinase-like (PK-like)"/>
    <property type="match status" value="1"/>
</dbReference>
<dbReference type="Gene3D" id="1.10.510.10">
    <property type="entry name" value="Transferase(Phosphotransferase) domain 1"/>
    <property type="match status" value="1"/>
</dbReference>
<dbReference type="GO" id="GO:0005634">
    <property type="term" value="C:nucleus"/>
    <property type="evidence" value="ECO:0007669"/>
    <property type="project" value="TreeGrafter"/>
</dbReference>
<evidence type="ECO:0000256" key="5">
    <source>
        <dbReference type="ARBA" id="ARBA00023193"/>
    </source>
</evidence>
<evidence type="ECO:0000256" key="3">
    <source>
        <dbReference type="ARBA" id="ARBA00022777"/>
    </source>
</evidence>
<protein>
    <recommendedName>
        <fullName evidence="9">Protein kinase domain-containing protein</fullName>
    </recommendedName>
</protein>
<dbReference type="PROSITE" id="PS00108">
    <property type="entry name" value="PROTEIN_KINASE_ST"/>
    <property type="match status" value="1"/>
</dbReference>
<accession>K0TQA7</accession>
<dbReference type="EMBL" id="AGNL01002764">
    <property type="protein sequence ID" value="EJK75717.1"/>
    <property type="molecule type" value="Genomic_DNA"/>
</dbReference>
<gene>
    <name evidence="10" type="ORF">THAOC_02550</name>
</gene>
<dbReference type="PANTHER" id="PTHR11042">
    <property type="entry name" value="EUKARYOTIC TRANSLATION INITIATION FACTOR 2-ALPHA KINASE EIF2-ALPHA KINASE -RELATED"/>
    <property type="match status" value="1"/>
</dbReference>
<dbReference type="GO" id="GO:0005524">
    <property type="term" value="F:ATP binding"/>
    <property type="evidence" value="ECO:0007669"/>
    <property type="project" value="UniProtKB-UniRule"/>
</dbReference>
<dbReference type="SMART" id="SM00220">
    <property type="entry name" value="S_TKc"/>
    <property type="match status" value="1"/>
</dbReference>
<dbReference type="Proteomes" id="UP000266841">
    <property type="component" value="Unassembled WGS sequence"/>
</dbReference>
<keyword evidence="3" id="KW-0418">Kinase</keyword>
<dbReference type="AlphaFoldDB" id="K0TQA7"/>
<dbReference type="GO" id="GO:0005737">
    <property type="term" value="C:cytoplasm"/>
    <property type="evidence" value="ECO:0007669"/>
    <property type="project" value="TreeGrafter"/>
</dbReference>
<feature type="compositionally biased region" description="Basic residues" evidence="8">
    <location>
        <begin position="567"/>
        <end position="579"/>
    </location>
</feature>
<feature type="compositionally biased region" description="Polar residues" evidence="8">
    <location>
        <begin position="80"/>
        <end position="90"/>
    </location>
</feature>
<dbReference type="InterPro" id="IPR050339">
    <property type="entry name" value="CC_SR_Kinase"/>
</dbReference>
<dbReference type="OrthoDB" id="5337378at2759"/>
<sequence>MVATPTKTRTIRSPSTDPKKSQAGNMSSPPRLAAIKEGTSFWDSPSVFGRADDPENVENDDTRSPGRNGRLPQSVPPKPTFSSLSGSHPSNIPCIPPSLGCSKNSRLAGDGKPSPLSPSRKGNATAQKKGASSPDVFSKLTSGADHFSVTPTILYGGTKECREAAPGQSSDLELSFELLPKIKRARHTDHDPAISLTQDSNQSTAISWKDQLEEKFSPSGAKSSDILLPSPPKGQRKRKATTQPPAVGMERKKRAKRGRYLDDFEEVCHLGSGSFGSVNAVLSRLDGVTYAIKSVGPSTIKSISKNGRDGHSFYGGRATKSIECPIPPTPRRGVAKNPLCTELGSGSRHCLLREVFALAALCNEQDLRNYHIVRYYGCWLEDDGTLYIQMEMCSSTLRNEMDNSATFDMWQKFKVLKEMLSALELVHQRGIAHLDIKPENIFTKNGSYKLGDFGLASGVSAQSDEEGDSRYLAREMLDKPIDLTKCDIFSLGATLYECCLGGRSLPGCGQEWQDIRDGKLLHLPDTCPSFYRILREMMHPDPKKRPSANEMLSRPELDGGNAFLHSPSHRKTMKRSLSW</sequence>